<dbReference type="EMBL" id="CP048433">
    <property type="protein sequence ID" value="QIA34558.1"/>
    <property type="molecule type" value="Genomic_DNA"/>
</dbReference>
<name>A0A858B7D8_COLAA</name>
<sequence length="53" mass="6036">MDAQSSVHHILPMCMGGCPHRHMVSGVRRCPWFKDDPDAYVLAKTRAARKSRQ</sequence>
<accession>A0A858B7D8</accession>
<dbReference type="Proteomes" id="UP000464211">
    <property type="component" value="Chromosome"/>
</dbReference>
<evidence type="ECO:0000313" key="1">
    <source>
        <dbReference type="EMBL" id="QIA34558.1"/>
    </source>
</evidence>
<dbReference type="GeneID" id="92850795"/>
<organism evidence="1 2">
    <name type="scientific">Collinsella aerofaciens (strain ATCC 25986 / DSM 3979 / JCM 10188 / KCTC 3647 / NCTC 11838 / VPI 1003)</name>
    <dbReference type="NCBI Taxonomy" id="411903"/>
    <lineage>
        <taxon>Bacteria</taxon>
        <taxon>Bacillati</taxon>
        <taxon>Actinomycetota</taxon>
        <taxon>Coriobacteriia</taxon>
        <taxon>Coriobacteriales</taxon>
        <taxon>Coriobacteriaceae</taxon>
        <taxon>Collinsella</taxon>
    </lineage>
</organism>
<reference evidence="1 2" key="1">
    <citation type="submission" date="2020-01" db="EMBL/GenBank/DDBJ databases">
        <title>Complete genome sequence of Collinsella aerofaciens JCM 10188(T).</title>
        <authorList>
            <person name="Tourlousse D.M."/>
            <person name="Sakamoto M."/>
            <person name="Miura T."/>
            <person name="Narita K."/>
            <person name="Ohashi A."/>
            <person name="Uchino Y."/>
            <person name="Yamazoe A."/>
            <person name="Kameyama K."/>
            <person name="Terauchi J."/>
            <person name="Ohkuma M."/>
            <person name="Kawasaki H."/>
            <person name="Sekiguchi Y."/>
        </authorList>
    </citation>
    <scope>NUCLEOTIDE SEQUENCE [LARGE SCALE GENOMIC DNA]</scope>
    <source>
        <strain evidence="1 2">JCM 10188</strain>
    </source>
</reference>
<evidence type="ECO:0000313" key="2">
    <source>
        <dbReference type="Proteomes" id="UP000464211"/>
    </source>
</evidence>
<protein>
    <submittedName>
        <fullName evidence="1">Uncharacterized protein</fullName>
    </submittedName>
</protein>
<proteinExistence type="predicted"/>
<gene>
    <name evidence="1" type="ORF">GXM19_10230</name>
</gene>
<dbReference type="RefSeq" id="WP_155813822.1">
    <property type="nucleotide sequence ID" value="NZ_AAVN02000002.1"/>
</dbReference>
<dbReference type="AlphaFoldDB" id="A0A858B7D8"/>